<organism evidence="1">
    <name type="scientific">Rhizophagus irregularis (strain DAOM 181602 / DAOM 197198 / MUCL 43194)</name>
    <name type="common">Arbuscular mycorrhizal fungus</name>
    <name type="synonym">Glomus intraradices</name>
    <dbReference type="NCBI Taxonomy" id="747089"/>
    <lineage>
        <taxon>Eukaryota</taxon>
        <taxon>Fungi</taxon>
        <taxon>Fungi incertae sedis</taxon>
        <taxon>Mucoromycota</taxon>
        <taxon>Glomeromycotina</taxon>
        <taxon>Glomeromycetes</taxon>
        <taxon>Glomerales</taxon>
        <taxon>Glomeraceae</taxon>
        <taxon>Rhizophagus</taxon>
    </lineage>
</organism>
<reference evidence="1" key="1">
    <citation type="submission" date="2013-07" db="EMBL/GenBank/DDBJ databases">
        <title>The genome of an arbuscular mycorrhizal fungus provides insights into the evolution of the oldest plant symbiosis.</title>
        <authorList>
            <consortium name="DOE Joint Genome Institute"/>
            <person name="Tisserant E."/>
            <person name="Malbreil M."/>
            <person name="Kuo A."/>
            <person name="Kohler A."/>
            <person name="Symeonidi A."/>
            <person name="Balestrini R."/>
            <person name="Charron P."/>
            <person name="Duensing N."/>
            <person name="Frei-dit-Frey N."/>
            <person name="Gianinazzi-Pearson V."/>
            <person name="Gilbert B."/>
            <person name="Handa Y."/>
            <person name="Hijri M."/>
            <person name="Kaul R."/>
            <person name="Kawaguchi M."/>
            <person name="Krajinski F."/>
            <person name="Lammers P."/>
            <person name="Lapierre D."/>
            <person name="Masclaux F.G."/>
            <person name="Murat C."/>
            <person name="Morin E."/>
            <person name="Ndikumana S."/>
            <person name="Pagni M."/>
            <person name="Petitpierre D."/>
            <person name="Requena N."/>
            <person name="Rosikiewicz P."/>
            <person name="Riley R."/>
            <person name="Saito K."/>
            <person name="San Clemente H."/>
            <person name="Shapiro H."/>
            <person name="van Tuinen D."/>
            <person name="Becard G."/>
            <person name="Bonfante P."/>
            <person name="Paszkowski U."/>
            <person name="Shachar-Hill Y."/>
            <person name="Young J.P."/>
            <person name="Sanders I.R."/>
            <person name="Henrissat B."/>
            <person name="Rensing S.A."/>
            <person name="Grigoriev I.V."/>
            <person name="Corradi N."/>
            <person name="Roux C."/>
            <person name="Martin F."/>
        </authorList>
    </citation>
    <scope>NUCLEOTIDE SEQUENCE</scope>
    <source>
        <strain evidence="1">DAOM 197198</strain>
    </source>
</reference>
<name>U9TFQ4_RHIID</name>
<dbReference type="HOGENOM" id="CLU_3107589_0_0_1"/>
<dbReference type="AlphaFoldDB" id="U9TFQ4"/>
<dbReference type="EMBL" id="KI293414">
    <property type="protein sequence ID" value="ESA05148.1"/>
    <property type="molecule type" value="Genomic_DNA"/>
</dbReference>
<proteinExistence type="predicted"/>
<protein>
    <submittedName>
        <fullName evidence="1">Uncharacterized protein</fullName>
    </submittedName>
</protein>
<evidence type="ECO:0000313" key="1">
    <source>
        <dbReference type="EMBL" id="ESA05148.1"/>
    </source>
</evidence>
<gene>
    <name evidence="1" type="ORF">GLOINDRAFT_35901</name>
</gene>
<accession>U9TFQ4</accession>
<sequence>MNPFGNEMKRNSEKRLHLKIFLSYVDYKLHTIHDNPVSQELVPHRFDFRYM</sequence>